<dbReference type="InterPro" id="IPR001295">
    <property type="entry name" value="Dihydroorotate_DH_CS"/>
</dbReference>
<evidence type="ECO:0000256" key="7">
    <source>
        <dbReference type="ARBA" id="ARBA00011669"/>
    </source>
</evidence>
<comment type="subcellular location">
    <subcellularLocation>
        <location evidence="15">Cell membrane</location>
        <topology evidence="15">Peripheral membrane protein</topology>
    </subcellularLocation>
    <subcellularLocation>
        <location evidence="3">Membrane</location>
    </subcellularLocation>
</comment>
<evidence type="ECO:0000256" key="13">
    <source>
        <dbReference type="ARBA" id="ARBA00048639"/>
    </source>
</evidence>
<feature type="binding site" evidence="15">
    <location>
        <position position="236"/>
    </location>
    <ligand>
        <name>FMN</name>
        <dbReference type="ChEBI" id="CHEBI:58210"/>
    </ligand>
</feature>
<dbReference type="InterPro" id="IPR005719">
    <property type="entry name" value="Dihydroorotate_DH_2"/>
</dbReference>
<comment type="function">
    <text evidence="1 15">Catalyzes the conversion of dihydroorotate to orotate with quinone as electron acceptor.</text>
</comment>
<evidence type="ECO:0000256" key="11">
    <source>
        <dbReference type="ARBA" id="ARBA00023002"/>
    </source>
</evidence>
<keyword evidence="18" id="KW-1185">Reference proteome</keyword>
<dbReference type="PROSITE" id="PS00912">
    <property type="entry name" value="DHODEHASE_2"/>
    <property type="match status" value="1"/>
</dbReference>
<dbReference type="PANTHER" id="PTHR48109">
    <property type="entry name" value="DIHYDROOROTATE DEHYDROGENASE (QUINONE), MITOCHONDRIAL-RELATED"/>
    <property type="match status" value="1"/>
</dbReference>
<feature type="binding site" evidence="15">
    <location>
        <begin position="80"/>
        <end position="84"/>
    </location>
    <ligand>
        <name>FMN</name>
        <dbReference type="ChEBI" id="CHEBI:58210"/>
    </ligand>
</feature>
<dbReference type="InterPro" id="IPR013785">
    <property type="entry name" value="Aldolase_TIM"/>
</dbReference>
<dbReference type="NCBIfam" id="NF003645">
    <property type="entry name" value="PRK05286.1-2"/>
    <property type="match status" value="1"/>
</dbReference>
<evidence type="ECO:0000256" key="9">
    <source>
        <dbReference type="ARBA" id="ARBA00022643"/>
    </source>
</evidence>
<proteinExistence type="inferred from homology"/>
<reference evidence="17 18" key="1">
    <citation type="submission" date="2021-03" db="EMBL/GenBank/DDBJ databases">
        <title>Genomic Encyclopedia of Type Strains, Phase IV (KMG-IV): sequencing the most valuable type-strain genomes for metagenomic binning, comparative biology and taxonomic classification.</title>
        <authorList>
            <person name="Goeker M."/>
        </authorList>
    </citation>
    <scope>NUCLEOTIDE SEQUENCE [LARGE SCALE GENOMIC DNA]</scope>
    <source>
        <strain evidence="17 18">DSM 23491</strain>
    </source>
</reference>
<feature type="binding site" evidence="15">
    <location>
        <position position="191"/>
    </location>
    <ligand>
        <name>FMN</name>
        <dbReference type="ChEBI" id="CHEBI:58210"/>
    </ligand>
</feature>
<feature type="domain" description="Dihydroorotate dehydrogenase catalytic" evidence="16">
    <location>
        <begin position="63"/>
        <end position="358"/>
    </location>
</feature>
<keyword evidence="9 15" id="KW-0288">FMN</keyword>
<dbReference type="Proteomes" id="UP001519273">
    <property type="component" value="Unassembled WGS sequence"/>
</dbReference>
<feature type="binding site" evidence="15">
    <location>
        <position position="315"/>
    </location>
    <ligand>
        <name>FMN</name>
        <dbReference type="ChEBI" id="CHEBI:58210"/>
    </ligand>
</feature>
<dbReference type="HAMAP" id="MF_00225">
    <property type="entry name" value="DHO_dh_type2"/>
    <property type="match status" value="1"/>
</dbReference>
<evidence type="ECO:0000256" key="3">
    <source>
        <dbReference type="ARBA" id="ARBA00004370"/>
    </source>
</evidence>
<gene>
    <name evidence="15" type="primary">pyrD</name>
    <name evidence="17" type="ORF">J2Z20_002643</name>
</gene>
<feature type="binding site" evidence="15">
    <location>
        <begin position="336"/>
        <end position="337"/>
    </location>
    <ligand>
        <name>FMN</name>
        <dbReference type="ChEBI" id="CHEBI:58210"/>
    </ligand>
</feature>
<dbReference type="NCBIfam" id="NF003652">
    <property type="entry name" value="PRK05286.2-5"/>
    <property type="match status" value="1"/>
</dbReference>
<evidence type="ECO:0000256" key="8">
    <source>
        <dbReference type="ARBA" id="ARBA00022630"/>
    </source>
</evidence>
<evidence type="ECO:0000313" key="18">
    <source>
        <dbReference type="Proteomes" id="UP001519273"/>
    </source>
</evidence>
<keyword evidence="10 15" id="KW-0665">Pyrimidine biosynthesis</keyword>
<comment type="caution">
    <text evidence="17">The sequence shown here is derived from an EMBL/GenBank/DDBJ whole genome shotgun (WGS) entry which is preliminary data.</text>
</comment>
<feature type="binding site" evidence="15">
    <location>
        <position position="264"/>
    </location>
    <ligand>
        <name>FMN</name>
        <dbReference type="ChEBI" id="CHEBI:58210"/>
    </ligand>
</feature>
<keyword evidence="15" id="KW-1003">Cell membrane</keyword>
<comment type="catalytic activity">
    <reaction evidence="13 15">
        <text>(S)-dihydroorotate + a quinone = orotate + a quinol</text>
        <dbReference type="Rhea" id="RHEA:30187"/>
        <dbReference type="ChEBI" id="CHEBI:24646"/>
        <dbReference type="ChEBI" id="CHEBI:30839"/>
        <dbReference type="ChEBI" id="CHEBI:30864"/>
        <dbReference type="ChEBI" id="CHEBI:132124"/>
        <dbReference type="EC" id="1.3.5.2"/>
    </reaction>
</comment>
<evidence type="ECO:0000256" key="6">
    <source>
        <dbReference type="ARBA" id="ARBA00005359"/>
    </source>
</evidence>
<dbReference type="SUPFAM" id="SSF51395">
    <property type="entry name" value="FMN-linked oxidoreductases"/>
    <property type="match status" value="1"/>
</dbReference>
<comment type="pathway">
    <text evidence="5 15">Pyrimidine metabolism; UMP biosynthesis via de novo pathway; orotate from (S)-dihydroorotate (quinone route): step 1/1.</text>
</comment>
<dbReference type="Pfam" id="PF01180">
    <property type="entry name" value="DHO_dh"/>
    <property type="match status" value="1"/>
</dbReference>
<feature type="binding site" evidence="15">
    <location>
        <position position="191"/>
    </location>
    <ligand>
        <name>substrate</name>
    </ligand>
</feature>
<name>A0ABS4H5B1_9BACL</name>
<dbReference type="GO" id="GO:0106430">
    <property type="term" value="F:dihydroorotate dehydrogenase (quinone) activity"/>
    <property type="evidence" value="ECO:0007669"/>
    <property type="project" value="UniProtKB-EC"/>
</dbReference>
<evidence type="ECO:0000259" key="16">
    <source>
        <dbReference type="Pfam" id="PF01180"/>
    </source>
</evidence>
<sequence>MILYGKNGVDGVLYRNLAKPIFFKMDPEKAHHLVINGLHQAGKVPGGLSLLRSIYGVEETPELATDLFGIHFPSPIGLAAGLDKNGEAVEGFSSIGFGFMEVGTVTPKGQPGNEQPRLFRLPPDEALVNRMGFNNEGAEAMASRLSKLQSRRIPLGINIGKNKVTPNEQADQDYRRCISVLYPYADFFVVNISSPNTPDLRSLQHGSELALLLGSVTEEMNRQAGIHGSSKAVLVKIAPDVTDEQLEYMVDTIKVSGASGIIATNTTISREGLSHSNAKETGGLSGRPLLKRSTEIIGRIYRQTSGKLPIIGSGGVFDSEDAYAKIRAGASLVEIYTALIYEGPEVNRKLHAGLMELLRKDGFNHISEAVGADYHGK</sequence>
<evidence type="ECO:0000256" key="10">
    <source>
        <dbReference type="ARBA" id="ARBA00022975"/>
    </source>
</evidence>
<feature type="binding site" evidence="15">
    <location>
        <position position="104"/>
    </location>
    <ligand>
        <name>FMN</name>
        <dbReference type="ChEBI" id="CHEBI:58210"/>
    </ligand>
</feature>
<accession>A0ABS4H5B1</accession>
<evidence type="ECO:0000256" key="15">
    <source>
        <dbReference type="HAMAP-Rule" id="MF_00225"/>
    </source>
</evidence>
<comment type="subunit">
    <text evidence="7">Heterotetramer of 2 PyrK and 2 PyrD type B subunits.</text>
</comment>
<dbReference type="PANTHER" id="PTHR48109:SF4">
    <property type="entry name" value="DIHYDROOROTATE DEHYDROGENASE (QUINONE), MITOCHONDRIAL"/>
    <property type="match status" value="1"/>
</dbReference>
<dbReference type="EC" id="1.3.5.2" evidence="15"/>
<evidence type="ECO:0000256" key="2">
    <source>
        <dbReference type="ARBA" id="ARBA00003616"/>
    </source>
</evidence>
<dbReference type="InterPro" id="IPR005720">
    <property type="entry name" value="Dihydroorotate_DH_cat"/>
</dbReference>
<keyword evidence="12 15" id="KW-0472">Membrane</keyword>
<comment type="function">
    <text evidence="2">Catalyzes the conversion of dihydroorotate to orotate with NAD(+) as electron acceptor.</text>
</comment>
<evidence type="ECO:0000256" key="5">
    <source>
        <dbReference type="ARBA" id="ARBA00005161"/>
    </source>
</evidence>
<feature type="binding site" evidence="15">
    <location>
        <position position="84"/>
    </location>
    <ligand>
        <name>substrate</name>
    </ligand>
</feature>
<dbReference type="Gene3D" id="3.20.20.70">
    <property type="entry name" value="Aldolase class I"/>
    <property type="match status" value="1"/>
</dbReference>
<comment type="pathway">
    <text evidence="4">Pyrimidine metabolism; UMP biosynthesis via de novo pathway; orotate from (S)-dihydroorotate (NAD(+) route): step 1/1.</text>
</comment>
<evidence type="ECO:0000256" key="12">
    <source>
        <dbReference type="ARBA" id="ARBA00023136"/>
    </source>
</evidence>
<keyword evidence="8 15" id="KW-0285">Flavoprotein</keyword>
<feature type="binding site" evidence="15">
    <location>
        <position position="196"/>
    </location>
    <ligand>
        <name>substrate</name>
    </ligand>
</feature>
<keyword evidence="11 15" id="KW-0560">Oxidoreductase</keyword>
<dbReference type="NCBIfam" id="TIGR01036">
    <property type="entry name" value="pyrD_sub2"/>
    <property type="match status" value="1"/>
</dbReference>
<dbReference type="CDD" id="cd04738">
    <property type="entry name" value="DHOD_2_like"/>
    <property type="match status" value="1"/>
</dbReference>
<evidence type="ECO:0000256" key="14">
    <source>
        <dbReference type="ARBA" id="ARBA00048996"/>
    </source>
</evidence>
<comment type="catalytic activity">
    <reaction evidence="14">
        <text>(S)-dihydroorotate + NAD(+) = orotate + NADH + H(+)</text>
        <dbReference type="Rhea" id="RHEA:13513"/>
        <dbReference type="ChEBI" id="CHEBI:15378"/>
        <dbReference type="ChEBI" id="CHEBI:30839"/>
        <dbReference type="ChEBI" id="CHEBI:30864"/>
        <dbReference type="ChEBI" id="CHEBI:57540"/>
        <dbReference type="ChEBI" id="CHEBI:57945"/>
        <dbReference type="EC" id="1.3.1.14"/>
    </reaction>
</comment>
<feature type="binding site" evidence="15">
    <location>
        <begin position="265"/>
        <end position="266"/>
    </location>
    <ligand>
        <name>substrate</name>
    </ligand>
</feature>
<feature type="binding site" evidence="15">
    <location>
        <begin position="129"/>
        <end position="133"/>
    </location>
    <ligand>
        <name>substrate</name>
    </ligand>
</feature>
<evidence type="ECO:0000313" key="17">
    <source>
        <dbReference type="EMBL" id="MBP1937728.1"/>
    </source>
</evidence>
<comment type="similarity">
    <text evidence="6 15">Belongs to the dihydroorotate dehydrogenase family. Type 2 subfamily.</text>
</comment>
<organism evidence="17 18">
    <name type="scientific">Paenibacillus sediminis</name>
    <dbReference type="NCBI Taxonomy" id="664909"/>
    <lineage>
        <taxon>Bacteria</taxon>
        <taxon>Bacillati</taxon>
        <taxon>Bacillota</taxon>
        <taxon>Bacilli</taxon>
        <taxon>Bacillales</taxon>
        <taxon>Paenibacillaceae</taxon>
        <taxon>Paenibacillus</taxon>
    </lineage>
</organism>
<dbReference type="InterPro" id="IPR050074">
    <property type="entry name" value="DHO_dehydrogenase"/>
</dbReference>
<dbReference type="EMBL" id="JAGGKP010000007">
    <property type="protein sequence ID" value="MBP1937728.1"/>
    <property type="molecule type" value="Genomic_DNA"/>
</dbReference>
<feature type="binding site" evidence="15">
    <location>
        <position position="286"/>
    </location>
    <ligand>
        <name>FMN</name>
        <dbReference type="ChEBI" id="CHEBI:58210"/>
    </ligand>
</feature>
<protein>
    <recommendedName>
        <fullName evidence="15">Dihydroorotate dehydrogenase (quinone)</fullName>
        <ecNumber evidence="15">1.3.5.2</ecNumber>
    </recommendedName>
    <alternativeName>
        <fullName evidence="15">DHOdehase</fullName>
        <shortName evidence="15">DHOD</shortName>
        <shortName evidence="15">DHODase</shortName>
    </alternativeName>
    <alternativeName>
        <fullName evidence="15">Dihydroorotate oxidase</fullName>
    </alternativeName>
</protein>
<evidence type="ECO:0000256" key="1">
    <source>
        <dbReference type="ARBA" id="ARBA00003125"/>
    </source>
</evidence>
<comment type="cofactor">
    <cofactor evidence="15">
        <name>FMN</name>
        <dbReference type="ChEBI" id="CHEBI:58210"/>
    </cofactor>
    <text evidence="15">Binds 1 FMN per subunit.</text>
</comment>
<evidence type="ECO:0000256" key="4">
    <source>
        <dbReference type="ARBA" id="ARBA00004715"/>
    </source>
</evidence>
<feature type="active site" description="Nucleophile" evidence="15">
    <location>
        <position position="194"/>
    </location>
</feature>
<feature type="binding site" evidence="15">
    <location>
        <position position="158"/>
    </location>
    <ligand>
        <name>FMN</name>
        <dbReference type="ChEBI" id="CHEBI:58210"/>
    </ligand>
</feature>
<comment type="subunit">
    <text evidence="15">Monomer.</text>
</comment>
<dbReference type="PROSITE" id="PS00911">
    <property type="entry name" value="DHODEHASE_1"/>
    <property type="match status" value="1"/>
</dbReference>